<evidence type="ECO:0000256" key="1">
    <source>
        <dbReference type="SAM" id="MobiDB-lite"/>
    </source>
</evidence>
<accession>A0A6L2NS09</accession>
<protein>
    <submittedName>
        <fullName evidence="2">Uncharacterized protein</fullName>
    </submittedName>
</protein>
<sequence>YKVPRKKRLYIVFEESTQSKVVEDDVDSEETEVDEEALIRKRPTGVVIGGEDHRELNEEALYHSKKPKEVERMSETAKFFLQLRQAKKVSKQEFILQQRPRGLGEGSGVTLEVSNGLHQKSLNEGSGVTLAAPDEPSSCLSSSNSDSDDAVEDISSDDENDRAIEKEKAKAKKTKEEHATEDHIMTEQARIEQPKNVQAKEMSLTDVLKEPKVEVQSLVNVLVLQPKSVEQRPPLVDTTITLISKTTLLPKQPPETKPKRSKTKVLLKKSEKPETQVDTDDLDTSVTKLEKMVNAMSRFHFPEEIDKSVKAHLKNILPKDVPNFGKIKLKKAAKKSMSKYSTTPFDQATLNKFDQKDKLFKIMSESKSYNKQPTHKALDVKTIKFKIQRKQKDLESSKKNKDQAGSSKKGKSPFKSSKTDTSVHADETVHDIEMKTGESVKDDVLDAKNLTQADASAPKQDKSTWFKTIMVERYEYPNPKWHKEPTIDDAPEQTWFNEMVNAVKNQQTFDDVMGSVIDLSKFTKNCLKKDKIMKKRVEDVQLGVECYQRKHNLTRPHVRCAGLDDKEPYTIIHKPRGVVYLNKDEKKYLMSEDELYKFGYKTLKKEQTQRGDNEDALVNIEEVEELRRIVRITGVKKEALRTFMQKSG</sequence>
<feature type="region of interest" description="Disordered" evidence="1">
    <location>
        <begin position="126"/>
        <end position="192"/>
    </location>
</feature>
<feature type="non-terminal residue" evidence="2">
    <location>
        <position position="1"/>
    </location>
</feature>
<reference evidence="2" key="1">
    <citation type="journal article" date="2019" name="Sci. Rep.">
        <title>Draft genome of Tanacetum cinerariifolium, the natural source of mosquito coil.</title>
        <authorList>
            <person name="Yamashiro T."/>
            <person name="Shiraishi A."/>
            <person name="Satake H."/>
            <person name="Nakayama K."/>
        </authorList>
    </citation>
    <scope>NUCLEOTIDE SEQUENCE</scope>
</reference>
<feature type="compositionally biased region" description="Acidic residues" evidence="1">
    <location>
        <begin position="146"/>
        <end position="160"/>
    </location>
</feature>
<evidence type="ECO:0000313" key="2">
    <source>
        <dbReference type="EMBL" id="GEU87334.1"/>
    </source>
</evidence>
<feature type="compositionally biased region" description="Basic and acidic residues" evidence="1">
    <location>
        <begin position="390"/>
        <end position="402"/>
    </location>
</feature>
<organism evidence="2">
    <name type="scientific">Tanacetum cinerariifolium</name>
    <name type="common">Dalmatian daisy</name>
    <name type="synonym">Chrysanthemum cinerariifolium</name>
    <dbReference type="NCBI Taxonomy" id="118510"/>
    <lineage>
        <taxon>Eukaryota</taxon>
        <taxon>Viridiplantae</taxon>
        <taxon>Streptophyta</taxon>
        <taxon>Embryophyta</taxon>
        <taxon>Tracheophyta</taxon>
        <taxon>Spermatophyta</taxon>
        <taxon>Magnoliopsida</taxon>
        <taxon>eudicotyledons</taxon>
        <taxon>Gunneridae</taxon>
        <taxon>Pentapetalae</taxon>
        <taxon>asterids</taxon>
        <taxon>campanulids</taxon>
        <taxon>Asterales</taxon>
        <taxon>Asteraceae</taxon>
        <taxon>Asteroideae</taxon>
        <taxon>Anthemideae</taxon>
        <taxon>Anthemidinae</taxon>
        <taxon>Tanacetum</taxon>
    </lineage>
</organism>
<dbReference type="EMBL" id="BKCJ010009519">
    <property type="protein sequence ID" value="GEU87334.1"/>
    <property type="molecule type" value="Genomic_DNA"/>
</dbReference>
<feature type="region of interest" description="Disordered" evidence="1">
    <location>
        <begin position="389"/>
        <end position="435"/>
    </location>
</feature>
<dbReference type="AlphaFoldDB" id="A0A6L2NS09"/>
<feature type="compositionally biased region" description="Basic and acidic residues" evidence="1">
    <location>
        <begin position="417"/>
        <end position="435"/>
    </location>
</feature>
<proteinExistence type="predicted"/>
<feature type="region of interest" description="Disordered" evidence="1">
    <location>
        <begin position="247"/>
        <end position="281"/>
    </location>
</feature>
<name>A0A6L2NS09_TANCI</name>
<gene>
    <name evidence="2" type="ORF">Tci_059312</name>
</gene>
<feature type="compositionally biased region" description="Basic and acidic residues" evidence="1">
    <location>
        <begin position="161"/>
        <end position="192"/>
    </location>
</feature>
<comment type="caution">
    <text evidence="2">The sequence shown here is derived from an EMBL/GenBank/DDBJ whole genome shotgun (WGS) entry which is preliminary data.</text>
</comment>